<dbReference type="AlphaFoldDB" id="A0A834X0W9"/>
<comment type="caution">
    <text evidence="1">The sequence shown here is derived from an EMBL/GenBank/DDBJ whole genome shotgun (WGS) entry which is preliminary data.</text>
</comment>
<protein>
    <submittedName>
        <fullName evidence="1">Uncharacterized protein</fullName>
    </submittedName>
</protein>
<dbReference type="Proteomes" id="UP000634136">
    <property type="component" value="Unassembled WGS sequence"/>
</dbReference>
<evidence type="ECO:0000313" key="1">
    <source>
        <dbReference type="EMBL" id="KAF7835542.1"/>
    </source>
</evidence>
<name>A0A834X0W9_9FABA</name>
<evidence type="ECO:0000313" key="2">
    <source>
        <dbReference type="Proteomes" id="UP000634136"/>
    </source>
</evidence>
<sequence>MASTTIVKRKGSDSSYVAAKRPKLFLDNSTKECFESDFKSRGICDA</sequence>
<proteinExistence type="predicted"/>
<reference evidence="1" key="1">
    <citation type="submission" date="2020-09" db="EMBL/GenBank/DDBJ databases">
        <title>Genome-Enabled Discovery of Anthraquinone Biosynthesis in Senna tora.</title>
        <authorList>
            <person name="Kang S.-H."/>
            <person name="Pandey R.P."/>
            <person name="Lee C.-M."/>
            <person name="Sim J.-S."/>
            <person name="Jeong J.-T."/>
            <person name="Choi B.-S."/>
            <person name="Jung M."/>
            <person name="Ginzburg D."/>
            <person name="Zhao K."/>
            <person name="Won S.Y."/>
            <person name="Oh T.-J."/>
            <person name="Yu Y."/>
            <person name="Kim N.-H."/>
            <person name="Lee O.R."/>
            <person name="Lee T.-H."/>
            <person name="Bashyal P."/>
            <person name="Kim T.-S."/>
            <person name="Lee W.-H."/>
            <person name="Kawkins C."/>
            <person name="Kim C.-K."/>
            <person name="Kim J.S."/>
            <person name="Ahn B.O."/>
            <person name="Rhee S.Y."/>
            <person name="Sohng J.K."/>
        </authorList>
    </citation>
    <scope>NUCLEOTIDE SEQUENCE</scope>
    <source>
        <tissue evidence="1">Leaf</tissue>
    </source>
</reference>
<keyword evidence="2" id="KW-1185">Reference proteome</keyword>
<accession>A0A834X0W9</accession>
<organism evidence="1 2">
    <name type="scientific">Senna tora</name>
    <dbReference type="NCBI Taxonomy" id="362788"/>
    <lineage>
        <taxon>Eukaryota</taxon>
        <taxon>Viridiplantae</taxon>
        <taxon>Streptophyta</taxon>
        <taxon>Embryophyta</taxon>
        <taxon>Tracheophyta</taxon>
        <taxon>Spermatophyta</taxon>
        <taxon>Magnoliopsida</taxon>
        <taxon>eudicotyledons</taxon>
        <taxon>Gunneridae</taxon>
        <taxon>Pentapetalae</taxon>
        <taxon>rosids</taxon>
        <taxon>fabids</taxon>
        <taxon>Fabales</taxon>
        <taxon>Fabaceae</taxon>
        <taxon>Caesalpinioideae</taxon>
        <taxon>Cassia clade</taxon>
        <taxon>Senna</taxon>
    </lineage>
</organism>
<gene>
    <name evidence="1" type="ORF">G2W53_010401</name>
</gene>
<dbReference type="EMBL" id="JAAIUW010000004">
    <property type="protein sequence ID" value="KAF7835542.1"/>
    <property type="molecule type" value="Genomic_DNA"/>
</dbReference>